<keyword evidence="3" id="KW-1185">Reference proteome</keyword>
<feature type="compositionally biased region" description="Polar residues" evidence="1">
    <location>
        <begin position="527"/>
        <end position="536"/>
    </location>
</feature>
<feature type="region of interest" description="Disordered" evidence="1">
    <location>
        <begin position="133"/>
        <end position="161"/>
    </location>
</feature>
<evidence type="ECO:0000313" key="3">
    <source>
        <dbReference type="Proteomes" id="UP000516437"/>
    </source>
</evidence>
<accession>A0A6A1UEM3</accession>
<feature type="compositionally biased region" description="Basic and acidic residues" evidence="1">
    <location>
        <begin position="395"/>
        <end position="405"/>
    </location>
</feature>
<dbReference type="EMBL" id="RXIC02000492">
    <property type="protein sequence ID" value="KAB1199164.1"/>
    <property type="molecule type" value="Genomic_DNA"/>
</dbReference>
<feature type="region of interest" description="Disordered" evidence="1">
    <location>
        <begin position="448"/>
        <end position="509"/>
    </location>
</feature>
<evidence type="ECO:0000256" key="1">
    <source>
        <dbReference type="SAM" id="MobiDB-lite"/>
    </source>
</evidence>
<organism evidence="2 3">
    <name type="scientific">Morella rubra</name>
    <name type="common">Chinese bayberry</name>
    <dbReference type="NCBI Taxonomy" id="262757"/>
    <lineage>
        <taxon>Eukaryota</taxon>
        <taxon>Viridiplantae</taxon>
        <taxon>Streptophyta</taxon>
        <taxon>Embryophyta</taxon>
        <taxon>Tracheophyta</taxon>
        <taxon>Spermatophyta</taxon>
        <taxon>Magnoliopsida</taxon>
        <taxon>eudicotyledons</taxon>
        <taxon>Gunneridae</taxon>
        <taxon>Pentapetalae</taxon>
        <taxon>rosids</taxon>
        <taxon>fabids</taxon>
        <taxon>Fagales</taxon>
        <taxon>Myricaceae</taxon>
        <taxon>Morella</taxon>
    </lineage>
</organism>
<gene>
    <name evidence="2" type="ORF">CJ030_MR0G027024</name>
</gene>
<dbReference type="Proteomes" id="UP000516437">
    <property type="component" value="Unassembled WGS sequence"/>
</dbReference>
<dbReference type="PANTHER" id="PTHR37729:SF1">
    <property type="entry name" value="NEUROFILAMENT PROTEIN-LIKE PROTEIN"/>
    <property type="match status" value="1"/>
</dbReference>
<feature type="compositionally biased region" description="Acidic residues" evidence="1">
    <location>
        <begin position="83"/>
        <end position="94"/>
    </location>
</feature>
<name>A0A6A1UEM3_9ROSI</name>
<evidence type="ECO:0000313" key="2">
    <source>
        <dbReference type="EMBL" id="KAB1199164.1"/>
    </source>
</evidence>
<proteinExistence type="predicted"/>
<feature type="compositionally biased region" description="Basic and acidic residues" evidence="1">
    <location>
        <begin position="60"/>
        <end position="82"/>
    </location>
</feature>
<dbReference type="OrthoDB" id="1304274at2759"/>
<feature type="region of interest" description="Disordered" evidence="1">
    <location>
        <begin position="521"/>
        <end position="544"/>
    </location>
</feature>
<reference evidence="2 3" key="1">
    <citation type="journal article" date="2019" name="Plant Biotechnol. J.">
        <title>The red bayberry genome and genetic basis of sex determination.</title>
        <authorList>
            <person name="Jia H.M."/>
            <person name="Jia H.J."/>
            <person name="Cai Q.L."/>
            <person name="Wang Y."/>
            <person name="Zhao H.B."/>
            <person name="Yang W.F."/>
            <person name="Wang G.Y."/>
            <person name="Li Y.H."/>
            <person name="Zhan D.L."/>
            <person name="Shen Y.T."/>
            <person name="Niu Q.F."/>
            <person name="Chang L."/>
            <person name="Qiu J."/>
            <person name="Zhao L."/>
            <person name="Xie H.B."/>
            <person name="Fu W.Y."/>
            <person name="Jin J."/>
            <person name="Li X.W."/>
            <person name="Jiao Y."/>
            <person name="Zhou C.C."/>
            <person name="Tu T."/>
            <person name="Chai C.Y."/>
            <person name="Gao J.L."/>
            <person name="Fan L.J."/>
            <person name="van de Weg E."/>
            <person name="Wang J.Y."/>
            <person name="Gao Z.S."/>
        </authorList>
    </citation>
    <scope>NUCLEOTIDE SEQUENCE [LARGE SCALE GENOMIC DNA]</scope>
    <source>
        <tissue evidence="2">Leaves</tissue>
    </source>
</reference>
<feature type="region of interest" description="Disordered" evidence="1">
    <location>
        <begin position="34"/>
        <end position="114"/>
    </location>
</feature>
<feature type="region of interest" description="Disordered" evidence="1">
    <location>
        <begin position="378"/>
        <end position="405"/>
    </location>
</feature>
<protein>
    <submittedName>
        <fullName evidence="2">Uncharacterized protein</fullName>
    </submittedName>
</protein>
<dbReference type="PANTHER" id="PTHR37729">
    <property type="entry name" value="NEUROFILAMENT PROTEIN-LIKE PROTEIN"/>
    <property type="match status" value="1"/>
</dbReference>
<feature type="compositionally biased region" description="Basic and acidic residues" evidence="1">
    <location>
        <begin position="484"/>
        <end position="497"/>
    </location>
</feature>
<sequence length="544" mass="59084">MATGTAISDHTSTIDKQVEKKLNDEVKAIKQDSVASFMENADEGNPKVEESLTPATPLSKPEEVSEDKQIGRNIAETKKTDDAPDSGDPVEESPEAEKDFIPDSRTTTIPAETVADTIKTQQEEQTAVVSVIKEEPEQVVVPSLQRGQEEKSNTVDGPEPIGEATEKLLEPLNVLPAKESDAVGIEEIKKSDVEPIEVEKTEAKALEAEEKLGKEQSELATQVKKAFELVETKENVETDTATDAGPLAEMVEDSPLSKEVETIQEEEAGFLVGSEQLLTNQEAETDLKEDGRDFPLSTIVTEKIDVENEKVLSGADAVGDQLSKEAVIETGKVAKEDGARTLETEEGSEKRNVISEEMILRPVTEGVNSSISTAEVIDKSVERENTGTDVEVATEGEKGEHSEQNVKEEILALAQTNKSGHVEGKQDELTTVASKPLKEVQESVIQVRSEQTLETGEHELEKEEVDENTKSKVQNLEPSVNVGDETKTSQELPKELPAKSTQKQSNNILSKVKQSLVKAKKAIIGKSPSSKTLSSETKGDVKVK</sequence>
<feature type="compositionally biased region" description="Polar residues" evidence="1">
    <location>
        <begin position="499"/>
        <end position="509"/>
    </location>
</feature>
<feature type="region of interest" description="Disordered" evidence="1">
    <location>
        <begin position="235"/>
        <end position="258"/>
    </location>
</feature>
<comment type="caution">
    <text evidence="2">The sequence shown here is derived from an EMBL/GenBank/DDBJ whole genome shotgun (WGS) entry which is preliminary data.</text>
</comment>
<dbReference type="AlphaFoldDB" id="A0A6A1UEM3"/>